<dbReference type="EMBL" id="JBHSOD010000018">
    <property type="protein sequence ID" value="MFC5886611.1"/>
    <property type="molecule type" value="Genomic_DNA"/>
</dbReference>
<comment type="caution">
    <text evidence="1">The sequence shown here is derived from an EMBL/GenBank/DDBJ whole genome shotgun (WGS) entry which is preliminary data.</text>
</comment>
<evidence type="ECO:0000313" key="1">
    <source>
        <dbReference type="EMBL" id="MFC5886611.1"/>
    </source>
</evidence>
<organism evidence="1 2">
    <name type="scientific">Kitasatospora aburaviensis</name>
    <dbReference type="NCBI Taxonomy" id="67265"/>
    <lineage>
        <taxon>Bacteria</taxon>
        <taxon>Bacillati</taxon>
        <taxon>Actinomycetota</taxon>
        <taxon>Actinomycetes</taxon>
        <taxon>Kitasatosporales</taxon>
        <taxon>Streptomycetaceae</taxon>
        <taxon>Kitasatospora</taxon>
    </lineage>
</organism>
<dbReference type="Proteomes" id="UP001596067">
    <property type="component" value="Unassembled WGS sequence"/>
</dbReference>
<proteinExistence type="predicted"/>
<dbReference type="InterPro" id="IPR036689">
    <property type="entry name" value="ESAT-6-like_sf"/>
</dbReference>
<keyword evidence="2" id="KW-1185">Reference proteome</keyword>
<sequence>MADLEFERRMNPWLFDSSGNLTEQAKKQFPDLAAAAAGNTAPVTLPPAGGGQSVKANPGIIRQAGNNAAVLRETLRTECGRPWEHVNSAVASLMGLELCAGLNNAWSVWSGQTQTLGEALGTIGKNLQATAKNYEANEAAIHSQFAQKHD</sequence>
<protein>
    <submittedName>
        <fullName evidence="1">Uncharacterized protein</fullName>
    </submittedName>
</protein>
<evidence type="ECO:0000313" key="2">
    <source>
        <dbReference type="Proteomes" id="UP001596067"/>
    </source>
</evidence>
<accession>A0ABW1EZX2</accession>
<reference evidence="2" key="1">
    <citation type="journal article" date="2019" name="Int. J. Syst. Evol. Microbiol.">
        <title>The Global Catalogue of Microorganisms (GCM) 10K type strain sequencing project: providing services to taxonomists for standard genome sequencing and annotation.</title>
        <authorList>
            <consortium name="The Broad Institute Genomics Platform"/>
            <consortium name="The Broad Institute Genome Sequencing Center for Infectious Disease"/>
            <person name="Wu L."/>
            <person name="Ma J."/>
        </authorList>
    </citation>
    <scope>NUCLEOTIDE SEQUENCE [LARGE SCALE GENOMIC DNA]</scope>
    <source>
        <strain evidence="2">CGMCC 4.1469</strain>
    </source>
</reference>
<dbReference type="SUPFAM" id="SSF140453">
    <property type="entry name" value="EsxAB dimer-like"/>
    <property type="match status" value="1"/>
</dbReference>
<gene>
    <name evidence="1" type="ORF">ACFP0N_16735</name>
</gene>
<dbReference type="RefSeq" id="WP_313762293.1">
    <property type="nucleotide sequence ID" value="NZ_BAAAVH010000009.1"/>
</dbReference>
<dbReference type="Gene3D" id="1.10.287.1060">
    <property type="entry name" value="ESAT-6-like"/>
    <property type="match status" value="1"/>
</dbReference>
<name>A0ABW1EZX2_9ACTN</name>